<dbReference type="SUPFAM" id="SSF55785">
    <property type="entry name" value="PYP-like sensor domain (PAS domain)"/>
    <property type="match status" value="11"/>
</dbReference>
<dbReference type="InterPro" id="IPR036097">
    <property type="entry name" value="HisK_dim/P_sf"/>
</dbReference>
<dbReference type="CDD" id="cd00082">
    <property type="entry name" value="HisKA"/>
    <property type="match status" value="1"/>
</dbReference>
<dbReference type="Proteomes" id="UP001155040">
    <property type="component" value="Unassembled WGS sequence"/>
</dbReference>
<dbReference type="Pfam" id="PF08448">
    <property type="entry name" value="PAS_4"/>
    <property type="match status" value="1"/>
</dbReference>
<dbReference type="SMART" id="SM00065">
    <property type="entry name" value="GAF"/>
    <property type="match status" value="2"/>
</dbReference>
<accession>A0A9X2UPB7</accession>
<dbReference type="PROSITE" id="PS50113">
    <property type="entry name" value="PAC"/>
    <property type="match status" value="9"/>
</dbReference>
<feature type="domain" description="PAC" evidence="10">
    <location>
        <begin position="913"/>
        <end position="965"/>
    </location>
</feature>
<feature type="region of interest" description="Disordered" evidence="7">
    <location>
        <begin position="1"/>
        <end position="25"/>
    </location>
</feature>
<feature type="domain" description="PAS" evidence="9">
    <location>
        <begin position="351"/>
        <end position="421"/>
    </location>
</feature>
<dbReference type="PROSITE" id="PS50112">
    <property type="entry name" value="PAS"/>
    <property type="match status" value="5"/>
</dbReference>
<evidence type="ECO:0000313" key="12">
    <source>
        <dbReference type="Proteomes" id="UP001155040"/>
    </source>
</evidence>
<evidence type="ECO:0000256" key="5">
    <source>
        <dbReference type="ARBA" id="ARBA00022777"/>
    </source>
</evidence>
<dbReference type="InterPro" id="IPR003661">
    <property type="entry name" value="HisK_dim/P_dom"/>
</dbReference>
<dbReference type="PANTHER" id="PTHR43304">
    <property type="entry name" value="PHYTOCHROME-LIKE PROTEIN CPH1"/>
    <property type="match status" value="1"/>
</dbReference>
<dbReference type="Gene3D" id="3.30.565.10">
    <property type="entry name" value="Histidine kinase-like ATPase, C-terminal domain"/>
    <property type="match status" value="1"/>
</dbReference>
<dbReference type="SMART" id="SM00091">
    <property type="entry name" value="PAS"/>
    <property type="match status" value="10"/>
</dbReference>
<dbReference type="FunFam" id="3.30.565.10:FF:000006">
    <property type="entry name" value="Sensor histidine kinase WalK"/>
    <property type="match status" value="1"/>
</dbReference>
<dbReference type="InterPro" id="IPR000014">
    <property type="entry name" value="PAS"/>
</dbReference>
<feature type="domain" description="PAS" evidence="9">
    <location>
        <begin position="1217"/>
        <end position="1288"/>
    </location>
</feature>
<organism evidence="11 12">
    <name type="scientific">Salinibacter ruber</name>
    <dbReference type="NCBI Taxonomy" id="146919"/>
    <lineage>
        <taxon>Bacteria</taxon>
        <taxon>Pseudomonadati</taxon>
        <taxon>Rhodothermota</taxon>
        <taxon>Rhodothermia</taxon>
        <taxon>Rhodothermales</taxon>
        <taxon>Salinibacteraceae</taxon>
        <taxon>Salinibacter</taxon>
    </lineage>
</organism>
<feature type="domain" description="Histidine kinase" evidence="8">
    <location>
        <begin position="1762"/>
        <end position="1979"/>
    </location>
</feature>
<dbReference type="Gene3D" id="3.30.450.20">
    <property type="entry name" value="PAS domain"/>
    <property type="match status" value="11"/>
</dbReference>
<evidence type="ECO:0000256" key="6">
    <source>
        <dbReference type="SAM" id="Coils"/>
    </source>
</evidence>
<keyword evidence="5" id="KW-0418">Kinase</keyword>
<feature type="domain" description="PAC" evidence="10">
    <location>
        <begin position="1425"/>
        <end position="1478"/>
    </location>
</feature>
<dbReference type="EMBL" id="JANUBF010000026">
    <property type="protein sequence ID" value="MCS4037788.1"/>
    <property type="molecule type" value="Genomic_DNA"/>
</dbReference>
<evidence type="ECO:0000256" key="1">
    <source>
        <dbReference type="ARBA" id="ARBA00000085"/>
    </source>
</evidence>
<dbReference type="InterPro" id="IPR013655">
    <property type="entry name" value="PAS_fold_3"/>
</dbReference>
<evidence type="ECO:0000256" key="7">
    <source>
        <dbReference type="SAM" id="MobiDB-lite"/>
    </source>
</evidence>
<keyword evidence="4" id="KW-0808">Transferase</keyword>
<dbReference type="InterPro" id="IPR035965">
    <property type="entry name" value="PAS-like_dom_sf"/>
</dbReference>
<dbReference type="InterPro" id="IPR013767">
    <property type="entry name" value="PAS_fold"/>
</dbReference>
<dbReference type="Pfam" id="PF01590">
    <property type="entry name" value="GAF"/>
    <property type="match status" value="1"/>
</dbReference>
<dbReference type="EC" id="2.7.13.3" evidence="2"/>
<dbReference type="PROSITE" id="PS50109">
    <property type="entry name" value="HIS_KIN"/>
    <property type="match status" value="1"/>
</dbReference>
<dbReference type="InterPro" id="IPR000700">
    <property type="entry name" value="PAS-assoc_C"/>
</dbReference>
<dbReference type="Gene3D" id="1.10.287.130">
    <property type="match status" value="1"/>
</dbReference>
<dbReference type="SUPFAM" id="SSF55781">
    <property type="entry name" value="GAF domain-like"/>
    <property type="match status" value="2"/>
</dbReference>
<dbReference type="CDD" id="cd00130">
    <property type="entry name" value="PAS"/>
    <property type="match status" value="7"/>
</dbReference>
<dbReference type="InterPro" id="IPR001610">
    <property type="entry name" value="PAC"/>
</dbReference>
<evidence type="ECO:0000256" key="2">
    <source>
        <dbReference type="ARBA" id="ARBA00012438"/>
    </source>
</evidence>
<keyword evidence="3" id="KW-0597">Phosphoprotein</keyword>
<gene>
    <name evidence="11" type="ORF">GGQ01_002875</name>
</gene>
<dbReference type="RefSeq" id="WP_259078609.1">
    <property type="nucleotide sequence ID" value="NZ_JANTZC010000030.1"/>
</dbReference>
<dbReference type="InterPro" id="IPR005467">
    <property type="entry name" value="His_kinase_dom"/>
</dbReference>
<dbReference type="Pfam" id="PF00989">
    <property type="entry name" value="PAS"/>
    <property type="match status" value="1"/>
</dbReference>
<evidence type="ECO:0000259" key="9">
    <source>
        <dbReference type="PROSITE" id="PS50112"/>
    </source>
</evidence>
<evidence type="ECO:0000259" key="8">
    <source>
        <dbReference type="PROSITE" id="PS50109"/>
    </source>
</evidence>
<dbReference type="GO" id="GO:0006355">
    <property type="term" value="P:regulation of DNA-templated transcription"/>
    <property type="evidence" value="ECO:0007669"/>
    <property type="project" value="InterPro"/>
</dbReference>
<dbReference type="SMART" id="SM00388">
    <property type="entry name" value="HisKA"/>
    <property type="match status" value="1"/>
</dbReference>
<dbReference type="InterPro" id="IPR013656">
    <property type="entry name" value="PAS_4"/>
</dbReference>
<proteinExistence type="predicted"/>
<feature type="domain" description="PAC" evidence="10">
    <location>
        <begin position="277"/>
        <end position="343"/>
    </location>
</feature>
<dbReference type="Pfam" id="PF13185">
    <property type="entry name" value="GAF_2"/>
    <property type="match status" value="1"/>
</dbReference>
<feature type="domain" description="PAC" evidence="10">
    <location>
        <begin position="1296"/>
        <end position="1346"/>
    </location>
</feature>
<dbReference type="Pfam" id="PF00512">
    <property type="entry name" value="HisKA"/>
    <property type="match status" value="1"/>
</dbReference>
<evidence type="ECO:0000313" key="11">
    <source>
        <dbReference type="EMBL" id="MCS4037788.1"/>
    </source>
</evidence>
<dbReference type="InterPro" id="IPR052162">
    <property type="entry name" value="Sensor_kinase/Photoreceptor"/>
</dbReference>
<dbReference type="InterPro" id="IPR003018">
    <property type="entry name" value="GAF"/>
</dbReference>
<dbReference type="Gene3D" id="3.30.450.40">
    <property type="match status" value="2"/>
</dbReference>
<feature type="domain" description="PAS" evidence="9">
    <location>
        <begin position="1347"/>
        <end position="1414"/>
    </location>
</feature>
<name>A0A9X2UPB7_9BACT</name>
<feature type="domain" description="PAC" evidence="10">
    <location>
        <begin position="1162"/>
        <end position="1216"/>
    </location>
</feature>
<evidence type="ECO:0000259" key="10">
    <source>
        <dbReference type="PROSITE" id="PS50113"/>
    </source>
</evidence>
<comment type="caution">
    <text evidence="11">The sequence shown here is derived from an EMBL/GenBank/DDBJ whole genome shotgun (WGS) entry which is preliminary data.</text>
</comment>
<dbReference type="InterPro" id="IPR004358">
    <property type="entry name" value="Sig_transdc_His_kin-like_C"/>
</dbReference>
<feature type="domain" description="PAC" evidence="10">
    <location>
        <begin position="555"/>
        <end position="607"/>
    </location>
</feature>
<feature type="domain" description="PAS" evidence="9">
    <location>
        <begin position="837"/>
        <end position="910"/>
    </location>
</feature>
<dbReference type="NCBIfam" id="TIGR00229">
    <property type="entry name" value="sensory_box"/>
    <property type="match status" value="8"/>
</dbReference>
<feature type="domain" description="PAC" evidence="10">
    <location>
        <begin position="426"/>
        <end position="478"/>
    </location>
</feature>
<dbReference type="SMART" id="SM00387">
    <property type="entry name" value="HATPase_c"/>
    <property type="match status" value="1"/>
</dbReference>
<dbReference type="Pfam" id="PF13426">
    <property type="entry name" value="PAS_9"/>
    <property type="match status" value="3"/>
</dbReference>
<dbReference type="Gene3D" id="2.10.70.100">
    <property type="match status" value="1"/>
</dbReference>
<dbReference type="PANTHER" id="PTHR43304:SF1">
    <property type="entry name" value="PAC DOMAIN-CONTAINING PROTEIN"/>
    <property type="match status" value="1"/>
</dbReference>
<evidence type="ECO:0000256" key="4">
    <source>
        <dbReference type="ARBA" id="ARBA00022679"/>
    </source>
</evidence>
<feature type="domain" description="PAS" evidence="9">
    <location>
        <begin position="1085"/>
        <end position="1161"/>
    </location>
</feature>
<protein>
    <recommendedName>
        <fullName evidence="2">histidine kinase</fullName>
        <ecNumber evidence="2">2.7.13.3</ecNumber>
    </recommendedName>
</protein>
<reference evidence="11" key="1">
    <citation type="submission" date="2022-08" db="EMBL/GenBank/DDBJ databases">
        <title>Genomic Encyclopedia of Type Strains, Phase V (KMG-V): Genome sequencing to study the core and pangenomes of soil and plant-associated prokaryotes.</title>
        <authorList>
            <person name="Whitman W."/>
        </authorList>
    </citation>
    <scope>NUCLEOTIDE SEQUENCE</scope>
    <source>
        <strain evidence="11">SP3012</strain>
    </source>
</reference>
<dbReference type="InterPro" id="IPR036890">
    <property type="entry name" value="HATPase_C_sf"/>
</dbReference>
<dbReference type="GO" id="GO:0000155">
    <property type="term" value="F:phosphorelay sensor kinase activity"/>
    <property type="evidence" value="ECO:0007669"/>
    <property type="project" value="InterPro"/>
</dbReference>
<dbReference type="InterPro" id="IPR029016">
    <property type="entry name" value="GAF-like_dom_sf"/>
</dbReference>
<dbReference type="SUPFAM" id="SSF47384">
    <property type="entry name" value="Homodimeric domain of signal transducing histidine kinase"/>
    <property type="match status" value="1"/>
</dbReference>
<dbReference type="Pfam" id="PF02518">
    <property type="entry name" value="HATPase_c"/>
    <property type="match status" value="1"/>
</dbReference>
<keyword evidence="6" id="KW-0175">Coiled coil</keyword>
<evidence type="ECO:0000256" key="3">
    <source>
        <dbReference type="ARBA" id="ARBA00022553"/>
    </source>
</evidence>
<dbReference type="SMART" id="SM00086">
    <property type="entry name" value="PAC"/>
    <property type="match status" value="9"/>
</dbReference>
<dbReference type="SUPFAM" id="SSF55874">
    <property type="entry name" value="ATPase domain of HSP90 chaperone/DNA topoisomerase II/histidine kinase"/>
    <property type="match status" value="1"/>
</dbReference>
<sequence>MTKYSLPIAFDAPSSDDPSSGRTADPDRLRALARYDILDTPPSETFDRISDLAAGLFDAPIGLITFVEADRQWHKACIGFDVPELDLDASFCVHALEDGQRLVVEDATDDERFSGNPLVTGDRHIRFYAGSPMTTPDGHVLGTVCVLDTEPRSPSEQKLERLDHLAQMAVDRLEERRRHKIEVAGTEATLDTTETRLNELLAALDDVVWEARIHPVGLADADPIRSKILYTNSSEERVYGRPTGAFVQDPMLWRSAAHPEDEGDLPTIGTLLDEGQWSGEYRLLRPNGTARWVETSVHVVGRPALPDEPGDTPDAENLERPFKLAGITRDIHRRRQAEASVRAQEEALENEKERLQLALEAASAGVFEWSIPEDNRTWDESVLEIFGLDEAPGSAGELLGHVHPDDQADVQEAMGTAIGTPGKRTCQVEYRVPGPDGSNRHVRARGLITRNDEGKAIRMTGFYQDRTEIVERQEELRQNERRFEAIFQDPDLLTGLLDLEGTLRAVNDTALSFVEEGREGVVGRPFWETPWWDHDPALQADLREWIERAAGGEYVSYQSEHITGEGRTLIVRGSIRPVTSEDGTVTSLIVSGRDVTRRVDQRRELETLHEAIEDAADGMAVLAGGEYVYVDQTHVDLYGFDEKGQLLGESWTKLYDENETQRLEETVFPVLQEEGHWQGHVIGSRPDGSTFPVELSLTMASEDRLVCTVRDMTERRKEERRRELLLAASETGIAEWDVQSGEIHWDETLRSLFGRNPETFEELGELIHPGDRSWVEERLQAVASDNNSWAGEFRLEDGRGRTRWASTLVIPVQKGDGGTRVLATGEDITEQKERAQELRVKERAMDEADVGIQITDATGDGNPLVYVNDGFEAMTGYDRDEVLGRNPRFLQGPDTDPDMIETLRSAIDADEPVTVEIQNYRKDGTPYWERLSVTPVHDEDGTVQNYIGIQQDITERRRRTEALEERQRKLDLVLSGTQTGIAEWDLQTDAVQWDETLQEITGRAPETFEEFGELVRPDDRSRVEEGLGSMIETGDPWYGEFRVETDEGDSTWVGARAAPVYEAEAPVKVFATATDITDRKEREQRLRMLSKAVEQATESVIITEGSPLEEPGPRIEYVNEAYEEMTGWTEAEIIGETPRVLQGPETDREVLDSLRMALQAGERWQGETINYKKGGEPYRVQWNISPVIGEGGEIEHWVSVQRDVTEERKREQALAESRERYQTLLQTAPDPVLVADLDTGEIIEANAAAEALLGRPREEIIGLHQSALHPDDNADAYQTLFEQSVNNEGMITALPGGEQPQILTAEGETVPVEINAHTVDLPDGPVIYGVFRDISERKARQRALRRANQRFEQFAEAVPNAFFIVSVDYEEALYLNSAAEALYGIDEETMRDDPSAWTRHVHPADLADLQSDMKARDGDEAGWPQRQEFRVQHPTRGQRWLSVSLHALGSDTSNAPERIAGVATDITKRRTRERRLQALHHATRNLIDPDTEAEAAKIVVDTLGNALGLEEAAVYLRDGDVLMRAGATDGGRVGPMPRIEKGHTPLWTALDTGASQTYADPGVIDDGVDRSGLEACAYVPLGDLGALAVGTADQGRLDDEEIQFVETIARSLRKALSELKWERDLTESERRYRTLAKNIPNGAVLLFDGNLTYTLAAGELIGAYGLEESDVVGRRAGEAIADSPPLADRFEAALEGDRTDRRIEIEGRTLRIHIVPLPGQSEAEGLLLAQDVTEEARREGELRKAKETAEAADEMKSALLANMSHEIRTPLTSILGFAEVLSEEANPEGSVAHFAELIESGGQRLMNTLDSILNLSKLEGQGRTLSVEPVNLSAEAASIVGELQSAADEKGIALSAETGETPVWARADDGGVQLVARNLTENAIKYTEAGGTVQAEVRAEEDAAVIEVSDTGIGIGEEALPHIFEPFRQESEGLGREFEGVGLGLSIVKQATEQMGGAIEVETEKGEGTTFLVRLPRVEDEDTTGE</sequence>
<feature type="domain" description="PAC" evidence="10">
    <location>
        <begin position="789"/>
        <end position="840"/>
    </location>
</feature>
<dbReference type="PRINTS" id="PR00344">
    <property type="entry name" value="BCTRLSENSOR"/>
</dbReference>
<comment type="catalytic activity">
    <reaction evidence="1">
        <text>ATP + protein L-histidine = ADP + protein N-phospho-L-histidine.</text>
        <dbReference type="EC" id="2.7.13.3"/>
    </reaction>
</comment>
<dbReference type="Pfam" id="PF08447">
    <property type="entry name" value="PAS_3"/>
    <property type="match status" value="5"/>
</dbReference>
<feature type="domain" description="PAC" evidence="10">
    <location>
        <begin position="1037"/>
        <end position="1088"/>
    </location>
</feature>
<feature type="coiled-coil region" evidence="6">
    <location>
        <begin position="334"/>
        <end position="365"/>
    </location>
</feature>
<dbReference type="InterPro" id="IPR003594">
    <property type="entry name" value="HATPase_dom"/>
</dbReference>